<feature type="transmembrane region" description="Helical" evidence="1">
    <location>
        <begin position="139"/>
        <end position="156"/>
    </location>
</feature>
<evidence type="ECO:0000256" key="1">
    <source>
        <dbReference type="SAM" id="Phobius"/>
    </source>
</evidence>
<sequence>MLAALGSIEQISQATRGNVWKELTESASGIGLAIAIPFTTMIMLLLLIGPPALVSLCLAMAITSIVDLVMANGDKNHVGSLPAPWIIHEELQHRDIHRYGMIHPNVPWATTMLEVQQSHQRQPIVVQAAFYGLRLMETFFFLGHSISPGLGAALFLKEVRKLSAMTQWTAFVIYHILTLTVYYTTVFTGAGTVNPGWVYVLG</sequence>
<keyword evidence="3" id="KW-1185">Reference proteome</keyword>
<organism evidence="2 3">
    <name type="scientific">Peltaster fructicola</name>
    <dbReference type="NCBI Taxonomy" id="286661"/>
    <lineage>
        <taxon>Eukaryota</taxon>
        <taxon>Fungi</taxon>
        <taxon>Dikarya</taxon>
        <taxon>Ascomycota</taxon>
        <taxon>Pezizomycotina</taxon>
        <taxon>Dothideomycetes</taxon>
        <taxon>Dothideomycetes incertae sedis</taxon>
        <taxon>Peltaster</taxon>
    </lineage>
</organism>
<evidence type="ECO:0000313" key="2">
    <source>
        <dbReference type="EMBL" id="QIW97860.1"/>
    </source>
</evidence>
<dbReference type="AlphaFoldDB" id="A0A6H0XT69"/>
<evidence type="ECO:0000313" key="3">
    <source>
        <dbReference type="Proteomes" id="UP000503462"/>
    </source>
</evidence>
<feature type="transmembrane region" description="Helical" evidence="1">
    <location>
        <begin position="53"/>
        <end position="71"/>
    </location>
</feature>
<dbReference type="Proteomes" id="UP000503462">
    <property type="component" value="Chromosome 2"/>
</dbReference>
<keyword evidence="1" id="KW-0812">Transmembrane</keyword>
<proteinExistence type="predicted"/>
<accession>A0A6H0XT69</accession>
<reference evidence="2 3" key="1">
    <citation type="journal article" date="2016" name="Sci. Rep.">
        <title>Peltaster fructicola genome reveals evolution from an invasive phytopathogen to an ectophytic parasite.</title>
        <authorList>
            <person name="Xu C."/>
            <person name="Chen H."/>
            <person name="Gleason M.L."/>
            <person name="Xu J.R."/>
            <person name="Liu H."/>
            <person name="Zhang R."/>
            <person name="Sun G."/>
        </authorList>
    </citation>
    <scope>NUCLEOTIDE SEQUENCE [LARGE SCALE GENOMIC DNA]</scope>
    <source>
        <strain evidence="2 3">LNHT1506</strain>
    </source>
</reference>
<gene>
    <name evidence="2" type="ORF">AMS68_003378</name>
</gene>
<keyword evidence="1" id="KW-0472">Membrane</keyword>
<dbReference type="EMBL" id="CP051140">
    <property type="protein sequence ID" value="QIW97860.1"/>
    <property type="molecule type" value="Genomic_DNA"/>
</dbReference>
<name>A0A6H0XT69_9PEZI</name>
<keyword evidence="1" id="KW-1133">Transmembrane helix</keyword>
<feature type="transmembrane region" description="Helical" evidence="1">
    <location>
        <begin position="168"/>
        <end position="190"/>
    </location>
</feature>
<protein>
    <submittedName>
        <fullName evidence="2">Uncharacterized protein</fullName>
    </submittedName>
</protein>